<name>A0AAN9JB77_CLITE</name>
<protein>
    <submittedName>
        <fullName evidence="2">Uncharacterized protein</fullName>
    </submittedName>
</protein>
<keyword evidence="1" id="KW-0472">Membrane</keyword>
<dbReference type="Proteomes" id="UP001359559">
    <property type="component" value="Unassembled WGS sequence"/>
</dbReference>
<keyword evidence="1" id="KW-0812">Transmembrane</keyword>
<comment type="caution">
    <text evidence="2">The sequence shown here is derived from an EMBL/GenBank/DDBJ whole genome shotgun (WGS) entry which is preliminary data.</text>
</comment>
<organism evidence="2 3">
    <name type="scientific">Clitoria ternatea</name>
    <name type="common">Butterfly pea</name>
    <dbReference type="NCBI Taxonomy" id="43366"/>
    <lineage>
        <taxon>Eukaryota</taxon>
        <taxon>Viridiplantae</taxon>
        <taxon>Streptophyta</taxon>
        <taxon>Embryophyta</taxon>
        <taxon>Tracheophyta</taxon>
        <taxon>Spermatophyta</taxon>
        <taxon>Magnoliopsida</taxon>
        <taxon>eudicotyledons</taxon>
        <taxon>Gunneridae</taxon>
        <taxon>Pentapetalae</taxon>
        <taxon>rosids</taxon>
        <taxon>fabids</taxon>
        <taxon>Fabales</taxon>
        <taxon>Fabaceae</taxon>
        <taxon>Papilionoideae</taxon>
        <taxon>50 kb inversion clade</taxon>
        <taxon>NPAAA clade</taxon>
        <taxon>indigoferoid/millettioid clade</taxon>
        <taxon>Phaseoleae</taxon>
        <taxon>Clitoria</taxon>
    </lineage>
</organism>
<evidence type="ECO:0000256" key="1">
    <source>
        <dbReference type="SAM" id="Phobius"/>
    </source>
</evidence>
<dbReference type="AlphaFoldDB" id="A0AAN9JB77"/>
<accession>A0AAN9JB77</accession>
<evidence type="ECO:0000313" key="3">
    <source>
        <dbReference type="Proteomes" id="UP001359559"/>
    </source>
</evidence>
<proteinExistence type="predicted"/>
<keyword evidence="1" id="KW-1133">Transmembrane helix</keyword>
<keyword evidence="3" id="KW-1185">Reference proteome</keyword>
<gene>
    <name evidence="2" type="ORF">RJT34_17998</name>
</gene>
<sequence>MVKKIFPISPFVGIFFLYFFPIEIKISSLSFSLSRFRVLFFLSIHFCPSPTTANSLHSRKTLFISLFLLQAVTLNLEGAELFSIPSLFWFAV</sequence>
<evidence type="ECO:0000313" key="2">
    <source>
        <dbReference type="EMBL" id="KAK7295094.1"/>
    </source>
</evidence>
<feature type="transmembrane region" description="Helical" evidence="1">
    <location>
        <begin position="6"/>
        <end position="24"/>
    </location>
</feature>
<dbReference type="EMBL" id="JAYKXN010000004">
    <property type="protein sequence ID" value="KAK7295094.1"/>
    <property type="molecule type" value="Genomic_DNA"/>
</dbReference>
<reference evidence="2 3" key="1">
    <citation type="submission" date="2024-01" db="EMBL/GenBank/DDBJ databases">
        <title>The genomes of 5 underutilized Papilionoideae crops provide insights into root nodulation and disease resistance.</title>
        <authorList>
            <person name="Yuan L."/>
        </authorList>
    </citation>
    <scope>NUCLEOTIDE SEQUENCE [LARGE SCALE GENOMIC DNA]</scope>
    <source>
        <strain evidence="2">LY-2023</strain>
        <tissue evidence="2">Leaf</tissue>
    </source>
</reference>